<feature type="compositionally biased region" description="Basic and acidic residues" evidence="1">
    <location>
        <begin position="30"/>
        <end position="39"/>
    </location>
</feature>
<reference evidence="2" key="1">
    <citation type="submission" date="2014-09" db="EMBL/GenBank/DDBJ databases">
        <authorList>
            <person name="Magalhaes I.L.F."/>
            <person name="Oliveira U."/>
            <person name="Santos F.R."/>
            <person name="Vidigal T.H.D.A."/>
            <person name="Brescovit A.D."/>
            <person name="Santos A.J."/>
        </authorList>
    </citation>
    <scope>NUCLEOTIDE SEQUENCE</scope>
    <source>
        <tissue evidence="2">Shoot tissue taken approximately 20 cm above the soil surface</tissue>
    </source>
</reference>
<reference evidence="2" key="2">
    <citation type="journal article" date="2015" name="Data Brief">
        <title>Shoot transcriptome of the giant reed, Arundo donax.</title>
        <authorList>
            <person name="Barrero R.A."/>
            <person name="Guerrero F.D."/>
            <person name="Moolhuijzen P."/>
            <person name="Goolsby J.A."/>
            <person name="Tidwell J."/>
            <person name="Bellgard S.E."/>
            <person name="Bellgard M.I."/>
        </authorList>
    </citation>
    <scope>NUCLEOTIDE SEQUENCE</scope>
    <source>
        <tissue evidence="2">Shoot tissue taken approximately 20 cm above the soil surface</tissue>
    </source>
</reference>
<dbReference type="AlphaFoldDB" id="A0A0A8ZM38"/>
<feature type="compositionally biased region" description="Low complexity" evidence="1">
    <location>
        <begin position="1"/>
        <end position="18"/>
    </location>
</feature>
<sequence>MAAIAPGTAAPSTPGPAADWSRNRAGGGEILKEELDLARKTGGRSGERGLGAQSPRKNLAASSSGFGSA</sequence>
<organism evidence="2">
    <name type="scientific">Arundo donax</name>
    <name type="common">Giant reed</name>
    <name type="synonym">Donax arundinaceus</name>
    <dbReference type="NCBI Taxonomy" id="35708"/>
    <lineage>
        <taxon>Eukaryota</taxon>
        <taxon>Viridiplantae</taxon>
        <taxon>Streptophyta</taxon>
        <taxon>Embryophyta</taxon>
        <taxon>Tracheophyta</taxon>
        <taxon>Spermatophyta</taxon>
        <taxon>Magnoliopsida</taxon>
        <taxon>Liliopsida</taxon>
        <taxon>Poales</taxon>
        <taxon>Poaceae</taxon>
        <taxon>PACMAD clade</taxon>
        <taxon>Arundinoideae</taxon>
        <taxon>Arundineae</taxon>
        <taxon>Arundo</taxon>
    </lineage>
</organism>
<accession>A0A0A8ZM38</accession>
<feature type="compositionally biased region" description="Polar residues" evidence="1">
    <location>
        <begin position="60"/>
        <end position="69"/>
    </location>
</feature>
<name>A0A0A8ZM38_ARUDO</name>
<protein>
    <submittedName>
        <fullName evidence="2">Uncharacterized protein</fullName>
    </submittedName>
</protein>
<feature type="region of interest" description="Disordered" evidence="1">
    <location>
        <begin position="1"/>
        <end position="69"/>
    </location>
</feature>
<proteinExistence type="predicted"/>
<evidence type="ECO:0000313" key="2">
    <source>
        <dbReference type="EMBL" id="JAD38743.1"/>
    </source>
</evidence>
<dbReference type="EMBL" id="GBRH01259152">
    <property type="protein sequence ID" value="JAD38743.1"/>
    <property type="molecule type" value="Transcribed_RNA"/>
</dbReference>
<evidence type="ECO:0000256" key="1">
    <source>
        <dbReference type="SAM" id="MobiDB-lite"/>
    </source>
</evidence>